<organism evidence="1 2">
    <name type="scientific">Macrophomina phaseolina (strain MS6)</name>
    <name type="common">Charcoal rot fungus</name>
    <dbReference type="NCBI Taxonomy" id="1126212"/>
    <lineage>
        <taxon>Eukaryota</taxon>
        <taxon>Fungi</taxon>
        <taxon>Dikarya</taxon>
        <taxon>Ascomycota</taxon>
        <taxon>Pezizomycotina</taxon>
        <taxon>Dothideomycetes</taxon>
        <taxon>Dothideomycetes incertae sedis</taxon>
        <taxon>Botryosphaeriales</taxon>
        <taxon>Botryosphaeriaceae</taxon>
        <taxon>Macrophomina</taxon>
    </lineage>
</organism>
<dbReference type="AlphaFoldDB" id="K2RCY2"/>
<dbReference type="HOGENOM" id="CLU_2347090_0_0_1"/>
<name>K2RCY2_MACPH</name>
<dbReference type="Proteomes" id="UP000007129">
    <property type="component" value="Unassembled WGS sequence"/>
</dbReference>
<sequence>MELADVSDSGLAVFISYPRYSVMLLLPETMRTNAECPKPHLNRRLHPFRLQPDKQLEERLRGIPRRIRSSITLKRRLHIKRRHQPANHPHNIQKHTR</sequence>
<accession>K2RCY2</accession>
<proteinExistence type="predicted"/>
<dbReference type="VEuPathDB" id="FungiDB:MPH_10520"/>
<evidence type="ECO:0000313" key="1">
    <source>
        <dbReference type="EMBL" id="EKG12403.1"/>
    </source>
</evidence>
<comment type="caution">
    <text evidence="1">The sequence shown here is derived from an EMBL/GenBank/DDBJ whole genome shotgun (WGS) entry which is preliminary data.</text>
</comment>
<protein>
    <submittedName>
        <fullName evidence="1">Uncharacterized protein</fullName>
    </submittedName>
</protein>
<evidence type="ECO:0000313" key="2">
    <source>
        <dbReference type="Proteomes" id="UP000007129"/>
    </source>
</evidence>
<dbReference type="EMBL" id="AHHD01000451">
    <property type="protein sequence ID" value="EKG12403.1"/>
    <property type="molecule type" value="Genomic_DNA"/>
</dbReference>
<reference evidence="1 2" key="1">
    <citation type="journal article" date="2012" name="BMC Genomics">
        <title>Tools to kill: Genome of one of the most destructive plant pathogenic fungi Macrophomina phaseolina.</title>
        <authorList>
            <person name="Islam M.S."/>
            <person name="Haque M.S."/>
            <person name="Islam M.M."/>
            <person name="Emdad E.M."/>
            <person name="Halim A."/>
            <person name="Hossen Q.M.M."/>
            <person name="Hossain M.Z."/>
            <person name="Ahmed B."/>
            <person name="Rahim S."/>
            <person name="Rahman M.S."/>
            <person name="Alam M.M."/>
            <person name="Hou S."/>
            <person name="Wan X."/>
            <person name="Saito J.A."/>
            <person name="Alam M."/>
        </authorList>
    </citation>
    <scope>NUCLEOTIDE SEQUENCE [LARGE SCALE GENOMIC DNA]</scope>
    <source>
        <strain evidence="1 2">MS6</strain>
    </source>
</reference>
<gene>
    <name evidence="1" type="ORF">MPH_10520</name>
</gene>
<dbReference type="InParanoid" id="K2RCY2"/>